<dbReference type="Pfam" id="PF01367">
    <property type="entry name" value="5_3_exonuc"/>
    <property type="match status" value="1"/>
</dbReference>
<organism evidence="3 4">
    <name type="scientific">Occallatibacter riparius</name>
    <dbReference type="NCBI Taxonomy" id="1002689"/>
    <lineage>
        <taxon>Bacteria</taxon>
        <taxon>Pseudomonadati</taxon>
        <taxon>Acidobacteriota</taxon>
        <taxon>Terriglobia</taxon>
        <taxon>Terriglobales</taxon>
        <taxon>Acidobacteriaceae</taxon>
        <taxon>Occallatibacter</taxon>
    </lineage>
</organism>
<evidence type="ECO:0000313" key="4">
    <source>
        <dbReference type="Proteomes" id="UP001059380"/>
    </source>
</evidence>
<dbReference type="PANTHER" id="PTHR42646:SF2">
    <property type="entry name" value="5'-3' EXONUCLEASE FAMILY PROTEIN"/>
    <property type="match status" value="1"/>
</dbReference>
<dbReference type="SUPFAM" id="SSF47807">
    <property type="entry name" value="5' to 3' exonuclease, C-terminal subdomain"/>
    <property type="match status" value="1"/>
</dbReference>
<dbReference type="GO" id="GO:0003677">
    <property type="term" value="F:DNA binding"/>
    <property type="evidence" value="ECO:0007669"/>
    <property type="project" value="InterPro"/>
</dbReference>
<name>A0A9J7BWZ8_9BACT</name>
<dbReference type="GO" id="GO:0017108">
    <property type="term" value="F:5'-flap endonuclease activity"/>
    <property type="evidence" value="ECO:0007669"/>
    <property type="project" value="InterPro"/>
</dbReference>
<proteinExistence type="predicted"/>
<dbReference type="GO" id="GO:0033567">
    <property type="term" value="P:DNA replication, Okazaki fragment processing"/>
    <property type="evidence" value="ECO:0007669"/>
    <property type="project" value="InterPro"/>
</dbReference>
<feature type="region of interest" description="Disordered" evidence="1">
    <location>
        <begin position="152"/>
        <end position="175"/>
    </location>
</feature>
<dbReference type="KEGG" id="orp:MOP44_15265"/>
<dbReference type="InterPro" id="IPR038969">
    <property type="entry name" value="FEN"/>
</dbReference>
<gene>
    <name evidence="3" type="ORF">MOP44_15265</name>
</gene>
<protein>
    <recommendedName>
        <fullName evidence="2">5'-3' exonuclease domain-containing protein</fullName>
    </recommendedName>
</protein>
<dbReference type="InterPro" id="IPR020045">
    <property type="entry name" value="DNA_polI_H3TH"/>
</dbReference>
<dbReference type="Proteomes" id="UP001059380">
    <property type="component" value="Chromosome"/>
</dbReference>
<dbReference type="SMART" id="SM00279">
    <property type="entry name" value="HhH2"/>
    <property type="match status" value="1"/>
</dbReference>
<dbReference type="AlphaFoldDB" id="A0A9J7BWZ8"/>
<feature type="domain" description="5'-3' exonuclease" evidence="2">
    <location>
        <begin position="38"/>
        <end position="137"/>
    </location>
</feature>
<dbReference type="InterPro" id="IPR008918">
    <property type="entry name" value="HhH2"/>
</dbReference>
<dbReference type="CDD" id="cd09898">
    <property type="entry name" value="H3TH_53EXO"/>
    <property type="match status" value="1"/>
</dbReference>
<accession>A0A9J7BWZ8</accession>
<dbReference type="InterPro" id="IPR036279">
    <property type="entry name" value="5-3_exonuclease_C_sf"/>
</dbReference>
<reference evidence="3" key="1">
    <citation type="submission" date="2021-04" db="EMBL/GenBank/DDBJ databases">
        <title>Phylogenetic analysis of Acidobacteriaceae.</title>
        <authorList>
            <person name="Qiu L."/>
            <person name="Zhang Q."/>
        </authorList>
    </citation>
    <scope>NUCLEOTIDE SEQUENCE</scope>
    <source>
        <strain evidence="3">DSM 25168</strain>
    </source>
</reference>
<dbReference type="PANTHER" id="PTHR42646">
    <property type="entry name" value="FLAP ENDONUCLEASE XNI"/>
    <property type="match status" value="1"/>
</dbReference>
<sequence length="175" mass="19214">MHSGQRPGPLRSWKARCATGPSPKAGQRRARVLAKFGVGPQSIPDYLALVGDAADGYPGLPGWGAKSTASVLSRFRHIEQIPSSAREWHVQVAASAQLPENLRENYEAALLFRDLATLRTHVPVFESIDELRWRGPTPAFDRIGKRLGAAVVQETTKHPSRRTAKRETPHNPAAQ</sequence>
<keyword evidence="4" id="KW-1185">Reference proteome</keyword>
<evidence type="ECO:0000256" key="1">
    <source>
        <dbReference type="SAM" id="MobiDB-lite"/>
    </source>
</evidence>
<evidence type="ECO:0000259" key="2">
    <source>
        <dbReference type="Pfam" id="PF01367"/>
    </source>
</evidence>
<feature type="region of interest" description="Disordered" evidence="1">
    <location>
        <begin position="1"/>
        <end position="28"/>
    </location>
</feature>
<dbReference type="EMBL" id="CP093313">
    <property type="protein sequence ID" value="UWZ87025.1"/>
    <property type="molecule type" value="Genomic_DNA"/>
</dbReference>
<evidence type="ECO:0000313" key="3">
    <source>
        <dbReference type="EMBL" id="UWZ87025.1"/>
    </source>
</evidence>
<dbReference type="RefSeq" id="WP_260796659.1">
    <property type="nucleotide sequence ID" value="NZ_CP093313.1"/>
</dbReference>
<dbReference type="Gene3D" id="1.10.150.20">
    <property type="entry name" value="5' to 3' exonuclease, C-terminal subdomain"/>
    <property type="match status" value="1"/>
</dbReference>